<gene>
    <name evidence="2" type="ORF">SDC9_178298</name>
</gene>
<accession>A0A645GVY6</accession>
<evidence type="ECO:0000313" key="2">
    <source>
        <dbReference type="EMBL" id="MPN30827.1"/>
    </source>
</evidence>
<dbReference type="InterPro" id="IPR008844">
    <property type="entry name" value="Spore_GerAC-like"/>
</dbReference>
<comment type="caution">
    <text evidence="2">The sequence shown here is derived from an EMBL/GenBank/DDBJ whole genome shotgun (WGS) entry which is preliminary data.</text>
</comment>
<dbReference type="InterPro" id="IPR046953">
    <property type="entry name" value="Spore_GerAC-like_C"/>
</dbReference>
<dbReference type="Pfam" id="PF05504">
    <property type="entry name" value="Spore_GerAC"/>
    <property type="match status" value="1"/>
</dbReference>
<dbReference type="GO" id="GO:0009847">
    <property type="term" value="P:spore germination"/>
    <property type="evidence" value="ECO:0007669"/>
    <property type="project" value="InterPro"/>
</dbReference>
<dbReference type="PANTHER" id="PTHR35789:SF1">
    <property type="entry name" value="SPORE GERMINATION PROTEIN B3"/>
    <property type="match status" value="1"/>
</dbReference>
<proteinExistence type="predicted"/>
<reference evidence="2" key="1">
    <citation type="submission" date="2019-08" db="EMBL/GenBank/DDBJ databases">
        <authorList>
            <person name="Kucharzyk K."/>
            <person name="Murdoch R.W."/>
            <person name="Higgins S."/>
            <person name="Loffler F."/>
        </authorList>
    </citation>
    <scope>NUCLEOTIDE SEQUENCE</scope>
</reference>
<name>A0A645GVY6_9ZZZZ</name>
<dbReference type="AlphaFoldDB" id="A0A645GVY6"/>
<evidence type="ECO:0000259" key="1">
    <source>
        <dbReference type="Pfam" id="PF05504"/>
    </source>
</evidence>
<dbReference type="PANTHER" id="PTHR35789">
    <property type="entry name" value="SPORE GERMINATION PROTEIN B3"/>
    <property type="match status" value="1"/>
</dbReference>
<dbReference type="InterPro" id="IPR038501">
    <property type="entry name" value="Spore_GerAC_C_sf"/>
</dbReference>
<organism evidence="2">
    <name type="scientific">bioreactor metagenome</name>
    <dbReference type="NCBI Taxonomy" id="1076179"/>
    <lineage>
        <taxon>unclassified sequences</taxon>
        <taxon>metagenomes</taxon>
        <taxon>ecological metagenomes</taxon>
    </lineage>
</organism>
<sequence length="130" mass="14726">MEIWAATGSMRYEEGPNGENIFRIKVGVTVSMGDQTGTINLAAPENSNQLLELCRQKISEEVYSALEKSRELEADVFGFGETISRYAPKRWKQIKDNWDEEYQQANVELTVEIRGSGTGRIIRPLDNILD</sequence>
<dbReference type="GO" id="GO:0016020">
    <property type="term" value="C:membrane"/>
    <property type="evidence" value="ECO:0007669"/>
    <property type="project" value="InterPro"/>
</dbReference>
<dbReference type="Gene3D" id="3.30.300.210">
    <property type="entry name" value="Nutrient germinant receptor protein C, domain 3"/>
    <property type="match status" value="1"/>
</dbReference>
<feature type="domain" description="Spore germination GerAC-like C-terminal" evidence="1">
    <location>
        <begin position="17"/>
        <end position="114"/>
    </location>
</feature>
<protein>
    <recommendedName>
        <fullName evidence="1">Spore germination GerAC-like C-terminal domain-containing protein</fullName>
    </recommendedName>
</protein>
<dbReference type="EMBL" id="VSSQ01082095">
    <property type="protein sequence ID" value="MPN30827.1"/>
    <property type="molecule type" value="Genomic_DNA"/>
</dbReference>